<sequence>MHNATGGAGNDHINHHKIDPHTPEKPIIRDTGKYDRIAAYIKNNRPELELKHGVVYELGGVVDE</sequence>
<gene>
    <name evidence="2" type="ORF">A2519_15200</name>
</gene>
<dbReference type="EMBL" id="MFYX01000091">
    <property type="protein sequence ID" value="OGK03318.1"/>
    <property type="molecule type" value="Genomic_DNA"/>
</dbReference>
<dbReference type="Proteomes" id="UP000179243">
    <property type="component" value="Unassembled WGS sequence"/>
</dbReference>
<name>A0A1F7F9Q2_UNCRA</name>
<protein>
    <submittedName>
        <fullName evidence="2">Uncharacterized protein</fullName>
    </submittedName>
</protein>
<reference evidence="2 3" key="1">
    <citation type="journal article" date="2016" name="Nat. Commun.">
        <title>Thousands of microbial genomes shed light on interconnected biogeochemical processes in an aquifer system.</title>
        <authorList>
            <person name="Anantharaman K."/>
            <person name="Brown C.T."/>
            <person name="Hug L.A."/>
            <person name="Sharon I."/>
            <person name="Castelle C.J."/>
            <person name="Probst A.J."/>
            <person name="Thomas B.C."/>
            <person name="Singh A."/>
            <person name="Wilkins M.J."/>
            <person name="Karaoz U."/>
            <person name="Brodie E.L."/>
            <person name="Williams K.H."/>
            <person name="Hubbard S.S."/>
            <person name="Banfield J.F."/>
        </authorList>
    </citation>
    <scope>NUCLEOTIDE SEQUENCE [LARGE SCALE GENOMIC DNA]</scope>
</reference>
<comment type="caution">
    <text evidence="2">The sequence shown here is derived from an EMBL/GenBank/DDBJ whole genome shotgun (WGS) entry which is preliminary data.</text>
</comment>
<feature type="compositionally biased region" description="Basic and acidic residues" evidence="1">
    <location>
        <begin position="12"/>
        <end position="30"/>
    </location>
</feature>
<proteinExistence type="predicted"/>
<evidence type="ECO:0000313" key="3">
    <source>
        <dbReference type="Proteomes" id="UP000179243"/>
    </source>
</evidence>
<evidence type="ECO:0000256" key="1">
    <source>
        <dbReference type="SAM" id="MobiDB-lite"/>
    </source>
</evidence>
<feature type="region of interest" description="Disordered" evidence="1">
    <location>
        <begin position="1"/>
        <end position="30"/>
    </location>
</feature>
<dbReference type="AlphaFoldDB" id="A0A1F7F9Q2"/>
<organism evidence="2 3">
    <name type="scientific">Candidatus Raymondbacteria bacterium RIFOXYD12_FULL_49_13</name>
    <dbReference type="NCBI Taxonomy" id="1817890"/>
    <lineage>
        <taxon>Bacteria</taxon>
        <taxon>Raymondiibacteriota</taxon>
    </lineage>
</organism>
<accession>A0A1F7F9Q2</accession>
<evidence type="ECO:0000313" key="2">
    <source>
        <dbReference type="EMBL" id="OGK03318.1"/>
    </source>
</evidence>